<dbReference type="SMART" id="SM00065">
    <property type="entry name" value="GAF"/>
    <property type="match status" value="1"/>
</dbReference>
<dbReference type="Gene3D" id="3.30.450.40">
    <property type="match status" value="1"/>
</dbReference>
<keyword evidence="1" id="KW-0175">Coiled coil</keyword>
<dbReference type="RefSeq" id="WP_106933012.1">
    <property type="nucleotide sequence ID" value="NZ_PYFT01000001.1"/>
</dbReference>
<proteinExistence type="predicted"/>
<gene>
    <name evidence="3" type="ORF">AHMF7605_26730</name>
</gene>
<feature type="coiled-coil region" evidence="1">
    <location>
        <begin position="163"/>
        <end position="190"/>
    </location>
</feature>
<sequence length="247" mass="28174">MTALPNNPTHLLEIEENLRVQELNKYNILDTPEEEKFDHLVTLASFICGTPISLISLITHNRQWFKAKMGIKETETPRELSFCQYVIQSDDILEIPDTLGDIRFYSNPYVTGNPKIRFYAGAPLVTSNGYRLGTLCVIDTEPRELSEAQKMALATLSEQVVAHLELRRKQQEVEQEKQQLKVVNQKLDALMTFVNKQLPESIHDLQKAAEQLSSNVSINNCLESESVRLVKENISHLQDILAKIKKD</sequence>
<dbReference type="AlphaFoldDB" id="A0A2T2YMV2"/>
<feature type="domain" description="GAF" evidence="2">
    <location>
        <begin position="32"/>
        <end position="174"/>
    </location>
</feature>
<dbReference type="Proteomes" id="UP000240357">
    <property type="component" value="Unassembled WGS sequence"/>
</dbReference>
<dbReference type="EMBL" id="PYFT01000001">
    <property type="protein sequence ID" value="PSR56837.1"/>
    <property type="molecule type" value="Genomic_DNA"/>
</dbReference>
<accession>A0A2T2YMV2</accession>
<name>A0A2T2YMV2_9BACT</name>
<dbReference type="InterPro" id="IPR003018">
    <property type="entry name" value="GAF"/>
</dbReference>
<evidence type="ECO:0000313" key="4">
    <source>
        <dbReference type="Proteomes" id="UP000240357"/>
    </source>
</evidence>
<dbReference type="PANTHER" id="PTHR43102:SF2">
    <property type="entry name" value="GAF DOMAIN-CONTAINING PROTEIN"/>
    <property type="match status" value="1"/>
</dbReference>
<evidence type="ECO:0000256" key="1">
    <source>
        <dbReference type="SAM" id="Coils"/>
    </source>
</evidence>
<dbReference type="SUPFAM" id="SSF55781">
    <property type="entry name" value="GAF domain-like"/>
    <property type="match status" value="1"/>
</dbReference>
<keyword evidence="4" id="KW-1185">Reference proteome</keyword>
<dbReference type="Pfam" id="PF01590">
    <property type="entry name" value="GAF"/>
    <property type="match status" value="1"/>
</dbReference>
<protein>
    <recommendedName>
        <fullName evidence="2">GAF domain-containing protein</fullName>
    </recommendedName>
</protein>
<evidence type="ECO:0000313" key="3">
    <source>
        <dbReference type="EMBL" id="PSR56837.1"/>
    </source>
</evidence>
<reference evidence="3 4" key="1">
    <citation type="submission" date="2018-03" db="EMBL/GenBank/DDBJ databases">
        <title>Adhaeribacter sp. HMF7605 Genome sequencing and assembly.</title>
        <authorList>
            <person name="Kang H."/>
            <person name="Kang J."/>
            <person name="Cha I."/>
            <person name="Kim H."/>
            <person name="Joh K."/>
        </authorList>
    </citation>
    <scope>NUCLEOTIDE SEQUENCE [LARGE SCALE GENOMIC DNA]</scope>
    <source>
        <strain evidence="3 4">HMF7605</strain>
    </source>
</reference>
<dbReference type="InterPro" id="IPR029016">
    <property type="entry name" value="GAF-like_dom_sf"/>
</dbReference>
<comment type="caution">
    <text evidence="3">The sequence shown here is derived from an EMBL/GenBank/DDBJ whole genome shotgun (WGS) entry which is preliminary data.</text>
</comment>
<dbReference type="PANTHER" id="PTHR43102">
    <property type="entry name" value="SLR1143 PROTEIN"/>
    <property type="match status" value="1"/>
</dbReference>
<dbReference type="OrthoDB" id="9811889at2"/>
<evidence type="ECO:0000259" key="2">
    <source>
        <dbReference type="SMART" id="SM00065"/>
    </source>
</evidence>
<organism evidence="3 4">
    <name type="scientific">Adhaeribacter arboris</name>
    <dbReference type="NCBI Taxonomy" id="2072846"/>
    <lineage>
        <taxon>Bacteria</taxon>
        <taxon>Pseudomonadati</taxon>
        <taxon>Bacteroidota</taxon>
        <taxon>Cytophagia</taxon>
        <taxon>Cytophagales</taxon>
        <taxon>Hymenobacteraceae</taxon>
        <taxon>Adhaeribacter</taxon>
    </lineage>
</organism>